<dbReference type="PROSITE" id="PS50835">
    <property type="entry name" value="IG_LIKE"/>
    <property type="match status" value="1"/>
</dbReference>
<dbReference type="SMART" id="SM00408">
    <property type="entry name" value="IGc2"/>
    <property type="match status" value="1"/>
</dbReference>
<dbReference type="PANTHER" id="PTHR10075:SF109">
    <property type="entry name" value="NEURAL_ECTODERMAL DEVELOPMENT FACTOR IMP-L2"/>
    <property type="match status" value="1"/>
</dbReference>
<dbReference type="InterPro" id="IPR003598">
    <property type="entry name" value="Ig_sub2"/>
</dbReference>
<dbReference type="InterPro" id="IPR036179">
    <property type="entry name" value="Ig-like_dom_sf"/>
</dbReference>
<dbReference type="Proteomes" id="UP001558652">
    <property type="component" value="Unassembled WGS sequence"/>
</dbReference>
<keyword evidence="4" id="KW-1185">Reference proteome</keyword>
<dbReference type="Gene3D" id="2.60.40.10">
    <property type="entry name" value="Immunoglobulins"/>
    <property type="match status" value="1"/>
</dbReference>
<protein>
    <recommendedName>
        <fullName evidence="2">Ig-like domain-containing protein</fullName>
    </recommendedName>
</protein>
<evidence type="ECO:0000256" key="1">
    <source>
        <dbReference type="ARBA" id="ARBA00023319"/>
    </source>
</evidence>
<dbReference type="PANTHER" id="PTHR10075">
    <property type="entry name" value="BASIGIN RELATED"/>
    <property type="match status" value="1"/>
</dbReference>
<accession>A0ABD0Y2T6</accession>
<evidence type="ECO:0000313" key="4">
    <source>
        <dbReference type="Proteomes" id="UP001558652"/>
    </source>
</evidence>
<dbReference type="InterPro" id="IPR003599">
    <property type="entry name" value="Ig_sub"/>
</dbReference>
<gene>
    <name evidence="3" type="ORF">AAG570_004278</name>
</gene>
<dbReference type="SMART" id="SM00409">
    <property type="entry name" value="IG"/>
    <property type="match status" value="1"/>
</dbReference>
<comment type="caution">
    <text evidence="3">The sequence shown here is derived from an EMBL/GenBank/DDBJ whole genome shotgun (WGS) entry which is preliminary data.</text>
</comment>
<dbReference type="EMBL" id="JBFDAA010000016">
    <property type="protein sequence ID" value="KAL1116950.1"/>
    <property type="molecule type" value="Genomic_DNA"/>
</dbReference>
<sequence length="103" mass="11724">GSCKRSSSQAQPPKITVSRPVALENWNNNIVLPCTVRGNPQPTVAWIDEEKKVLDNGDLLIKRLRWEDMGRYTCVAENYHGRDTATTFLYPMKVCMSKIRSKV</sequence>
<feature type="non-terminal residue" evidence="3">
    <location>
        <position position="1"/>
    </location>
</feature>
<dbReference type="SUPFAM" id="SSF48726">
    <property type="entry name" value="Immunoglobulin"/>
    <property type="match status" value="1"/>
</dbReference>
<reference evidence="3 4" key="1">
    <citation type="submission" date="2024-07" db="EMBL/GenBank/DDBJ databases">
        <title>Chromosome-level genome assembly of the water stick insect Ranatra chinensis (Heteroptera: Nepidae).</title>
        <authorList>
            <person name="Liu X."/>
        </authorList>
    </citation>
    <scope>NUCLEOTIDE SEQUENCE [LARGE SCALE GENOMIC DNA]</scope>
    <source>
        <strain evidence="3">Cailab_2021Rc</strain>
        <tissue evidence="3">Muscle</tissue>
    </source>
</reference>
<evidence type="ECO:0000313" key="3">
    <source>
        <dbReference type="EMBL" id="KAL1116950.1"/>
    </source>
</evidence>
<keyword evidence="1" id="KW-0393">Immunoglobulin domain</keyword>
<evidence type="ECO:0000259" key="2">
    <source>
        <dbReference type="PROSITE" id="PS50835"/>
    </source>
</evidence>
<dbReference type="AlphaFoldDB" id="A0ABD0Y2T6"/>
<feature type="domain" description="Ig-like" evidence="2">
    <location>
        <begin position="13"/>
        <end position="90"/>
    </location>
</feature>
<proteinExistence type="predicted"/>
<dbReference type="GO" id="GO:0048468">
    <property type="term" value="P:cell development"/>
    <property type="evidence" value="ECO:0007669"/>
    <property type="project" value="UniProtKB-ARBA"/>
</dbReference>
<dbReference type="Pfam" id="PF13927">
    <property type="entry name" value="Ig_3"/>
    <property type="match status" value="1"/>
</dbReference>
<dbReference type="InterPro" id="IPR007110">
    <property type="entry name" value="Ig-like_dom"/>
</dbReference>
<dbReference type="InterPro" id="IPR013783">
    <property type="entry name" value="Ig-like_fold"/>
</dbReference>
<name>A0ABD0Y2T6_9HEMI</name>
<organism evidence="3 4">
    <name type="scientific">Ranatra chinensis</name>
    <dbReference type="NCBI Taxonomy" id="642074"/>
    <lineage>
        <taxon>Eukaryota</taxon>
        <taxon>Metazoa</taxon>
        <taxon>Ecdysozoa</taxon>
        <taxon>Arthropoda</taxon>
        <taxon>Hexapoda</taxon>
        <taxon>Insecta</taxon>
        <taxon>Pterygota</taxon>
        <taxon>Neoptera</taxon>
        <taxon>Paraneoptera</taxon>
        <taxon>Hemiptera</taxon>
        <taxon>Heteroptera</taxon>
        <taxon>Panheteroptera</taxon>
        <taxon>Nepomorpha</taxon>
        <taxon>Nepidae</taxon>
        <taxon>Ranatrinae</taxon>
        <taxon>Ranatra</taxon>
    </lineage>
</organism>